<evidence type="ECO:0000313" key="8">
    <source>
        <dbReference type="Proteomes" id="UP000184327"/>
    </source>
</evidence>
<dbReference type="STRING" id="1122156.SAMN02745117_00674"/>
<reference evidence="7 8" key="1">
    <citation type="submission" date="2016-11" db="EMBL/GenBank/DDBJ databases">
        <authorList>
            <person name="Jaros S."/>
            <person name="Januszkiewicz K."/>
            <person name="Wedrychowicz H."/>
        </authorList>
    </citation>
    <scope>NUCLEOTIDE SEQUENCE [LARGE SCALE GENOMIC DNA]</scope>
    <source>
        <strain evidence="7 8">DSM 16112</strain>
    </source>
</reference>
<evidence type="ECO:0000256" key="5">
    <source>
        <dbReference type="ARBA" id="ARBA00047925"/>
    </source>
</evidence>
<evidence type="ECO:0000313" key="7">
    <source>
        <dbReference type="EMBL" id="SHE67534.1"/>
    </source>
</evidence>
<gene>
    <name evidence="6" type="primary">nadK</name>
    <name evidence="7" type="ORF">SAMN02745117_00674</name>
</gene>
<dbReference type="NCBIfam" id="NF002561">
    <property type="entry name" value="PRK02155.1"/>
    <property type="match status" value="1"/>
</dbReference>
<accession>A0A1M4VEW2</accession>
<evidence type="ECO:0000256" key="3">
    <source>
        <dbReference type="ARBA" id="ARBA00022857"/>
    </source>
</evidence>
<evidence type="ECO:0000256" key="4">
    <source>
        <dbReference type="ARBA" id="ARBA00023027"/>
    </source>
</evidence>
<dbReference type="GO" id="GO:0005737">
    <property type="term" value="C:cytoplasm"/>
    <property type="evidence" value="ECO:0007669"/>
    <property type="project" value="UniProtKB-SubCell"/>
</dbReference>
<dbReference type="OrthoDB" id="9774737at2"/>
<dbReference type="InterPro" id="IPR017437">
    <property type="entry name" value="ATP-NAD_kinase_PpnK-typ_C"/>
</dbReference>
<keyword evidence="2 6" id="KW-0418">Kinase</keyword>
<keyword evidence="4 6" id="KW-0520">NAD</keyword>
<proteinExistence type="inferred from homology"/>
<feature type="binding site" evidence="6">
    <location>
        <begin position="154"/>
        <end position="155"/>
    </location>
    <ligand>
        <name>NAD(+)</name>
        <dbReference type="ChEBI" id="CHEBI:57540"/>
    </ligand>
</feature>
<evidence type="ECO:0000256" key="6">
    <source>
        <dbReference type="HAMAP-Rule" id="MF_00361"/>
    </source>
</evidence>
<dbReference type="Proteomes" id="UP000184327">
    <property type="component" value="Unassembled WGS sequence"/>
</dbReference>
<feature type="binding site" evidence="6">
    <location>
        <begin position="195"/>
        <end position="200"/>
    </location>
    <ligand>
        <name>NAD(+)</name>
        <dbReference type="ChEBI" id="CHEBI:57540"/>
    </ligand>
</feature>
<dbReference type="PANTHER" id="PTHR20275:SF0">
    <property type="entry name" value="NAD KINASE"/>
    <property type="match status" value="1"/>
</dbReference>
<evidence type="ECO:0000256" key="2">
    <source>
        <dbReference type="ARBA" id="ARBA00022777"/>
    </source>
</evidence>
<comment type="function">
    <text evidence="6">Involved in the regulation of the intracellular balance of NAD and NADP, and is a key enzyme in the biosynthesis of NADP. Catalyzes specifically the phosphorylation on 2'-hydroxyl of the adenosine moiety of NAD to yield NADP.</text>
</comment>
<dbReference type="EMBL" id="FQUZ01000005">
    <property type="protein sequence ID" value="SHE67534.1"/>
    <property type="molecule type" value="Genomic_DNA"/>
</dbReference>
<dbReference type="InterPro" id="IPR016064">
    <property type="entry name" value="NAD/diacylglycerol_kinase_sf"/>
</dbReference>
<comment type="catalytic activity">
    <reaction evidence="5 6">
        <text>NAD(+) + ATP = ADP + NADP(+) + H(+)</text>
        <dbReference type="Rhea" id="RHEA:18629"/>
        <dbReference type="ChEBI" id="CHEBI:15378"/>
        <dbReference type="ChEBI" id="CHEBI:30616"/>
        <dbReference type="ChEBI" id="CHEBI:57540"/>
        <dbReference type="ChEBI" id="CHEBI:58349"/>
        <dbReference type="ChEBI" id="CHEBI:456216"/>
        <dbReference type="EC" id="2.7.1.23"/>
    </reaction>
</comment>
<comment type="caution">
    <text evidence="6">Lacks conserved residue(s) required for the propagation of feature annotation.</text>
</comment>
<keyword evidence="6" id="KW-0547">Nucleotide-binding</keyword>
<dbReference type="Pfam" id="PF01513">
    <property type="entry name" value="NAD_kinase"/>
    <property type="match status" value="1"/>
</dbReference>
<sequence length="298" mass="32170">MPSKFRRIALIGKYQTIPSVEISNISRAVVEDVALFLARQGCEVVLDTDTSENLGLDHWPVLTPDEIGQQCDLCIAIGGDGTMLGIARQLARYGTPLIGINQGRVGFVTDLPLEGFQEQLAPMLHGTYDEDLRPLIHARVIRAGECIYEAHAVNDVVLSRGGLSGMLEIRMEVSGQFVSNQRADGLIIASPTGSTAYTLSVGGPIVHPATGGWVVAPIAPHKLSNRPLVLPDSSDIAVEVLGGRDMSASFDMLSFSSILLGDRLLVGRSTYSARFLHPKGWNYYAMLRNKLGWNEGGS</sequence>
<dbReference type="Gene3D" id="3.40.50.10330">
    <property type="entry name" value="Probable inorganic polyphosphate/atp-NAD kinase, domain 1"/>
    <property type="match status" value="1"/>
</dbReference>
<feature type="binding site" evidence="6">
    <location>
        <position position="182"/>
    </location>
    <ligand>
        <name>NAD(+)</name>
        <dbReference type="ChEBI" id="CHEBI:57540"/>
    </ligand>
</feature>
<dbReference type="HAMAP" id="MF_00361">
    <property type="entry name" value="NAD_kinase"/>
    <property type="match status" value="1"/>
</dbReference>
<dbReference type="GO" id="GO:0019674">
    <property type="term" value="P:NAD+ metabolic process"/>
    <property type="evidence" value="ECO:0007669"/>
    <property type="project" value="InterPro"/>
</dbReference>
<feature type="binding site" evidence="6">
    <location>
        <position position="184"/>
    </location>
    <ligand>
        <name>NAD(+)</name>
        <dbReference type="ChEBI" id="CHEBI:57540"/>
    </ligand>
</feature>
<feature type="active site" description="Proton acceptor" evidence="6">
    <location>
        <position position="80"/>
    </location>
</feature>
<dbReference type="AlphaFoldDB" id="A0A1M4VEW2"/>
<keyword evidence="8" id="KW-1185">Reference proteome</keyword>
<dbReference type="GO" id="GO:0003951">
    <property type="term" value="F:NAD+ kinase activity"/>
    <property type="evidence" value="ECO:0007669"/>
    <property type="project" value="UniProtKB-UniRule"/>
</dbReference>
<name>A0A1M4VEW2_9BURK</name>
<keyword evidence="6" id="KW-0963">Cytoplasm</keyword>
<dbReference type="GO" id="GO:0005524">
    <property type="term" value="F:ATP binding"/>
    <property type="evidence" value="ECO:0007669"/>
    <property type="project" value="UniProtKB-KW"/>
</dbReference>
<dbReference type="GO" id="GO:0046872">
    <property type="term" value="F:metal ion binding"/>
    <property type="evidence" value="ECO:0007669"/>
    <property type="project" value="UniProtKB-UniRule"/>
</dbReference>
<comment type="cofactor">
    <cofactor evidence="6">
        <name>a divalent metal cation</name>
        <dbReference type="ChEBI" id="CHEBI:60240"/>
    </cofactor>
</comment>
<dbReference type="Gene3D" id="2.60.200.30">
    <property type="entry name" value="Probable inorganic polyphosphate/atp-NAD kinase, domain 2"/>
    <property type="match status" value="1"/>
</dbReference>
<protein>
    <recommendedName>
        <fullName evidence="6">NAD kinase</fullName>
        <ecNumber evidence="6">2.7.1.23</ecNumber>
    </recommendedName>
    <alternativeName>
        <fullName evidence="6">ATP-dependent NAD kinase</fullName>
    </alternativeName>
</protein>
<dbReference type="Pfam" id="PF20143">
    <property type="entry name" value="NAD_kinase_C"/>
    <property type="match status" value="1"/>
</dbReference>
<feature type="binding site" evidence="6">
    <location>
        <position position="219"/>
    </location>
    <ligand>
        <name>NAD(+)</name>
        <dbReference type="ChEBI" id="CHEBI:57540"/>
    </ligand>
</feature>
<dbReference type="SUPFAM" id="SSF111331">
    <property type="entry name" value="NAD kinase/diacylglycerol kinase-like"/>
    <property type="match status" value="1"/>
</dbReference>
<organism evidence="7 8">
    <name type="scientific">Lampropedia hyalina DSM 16112</name>
    <dbReference type="NCBI Taxonomy" id="1122156"/>
    <lineage>
        <taxon>Bacteria</taxon>
        <taxon>Pseudomonadati</taxon>
        <taxon>Pseudomonadota</taxon>
        <taxon>Betaproteobacteria</taxon>
        <taxon>Burkholderiales</taxon>
        <taxon>Comamonadaceae</taxon>
        <taxon>Lampropedia</taxon>
    </lineage>
</organism>
<dbReference type="EC" id="2.7.1.23" evidence="6"/>
<comment type="similarity">
    <text evidence="6">Belongs to the NAD kinase family.</text>
</comment>
<comment type="subcellular location">
    <subcellularLocation>
        <location evidence="6">Cytoplasm</location>
    </subcellularLocation>
</comment>
<keyword evidence="3 6" id="KW-0521">NADP</keyword>
<dbReference type="InterPro" id="IPR017438">
    <property type="entry name" value="ATP-NAD_kinase_N"/>
</dbReference>
<dbReference type="PANTHER" id="PTHR20275">
    <property type="entry name" value="NAD KINASE"/>
    <property type="match status" value="1"/>
</dbReference>
<feature type="binding site" evidence="6">
    <location>
        <begin position="80"/>
        <end position="81"/>
    </location>
    <ligand>
        <name>NAD(+)</name>
        <dbReference type="ChEBI" id="CHEBI:57540"/>
    </ligand>
</feature>
<keyword evidence="1 6" id="KW-0808">Transferase</keyword>
<dbReference type="GO" id="GO:0051287">
    <property type="term" value="F:NAD binding"/>
    <property type="evidence" value="ECO:0007669"/>
    <property type="project" value="UniProtKB-ARBA"/>
</dbReference>
<dbReference type="RefSeq" id="WP_073354654.1">
    <property type="nucleotide sequence ID" value="NZ_FQUZ01000005.1"/>
</dbReference>
<keyword evidence="6" id="KW-0067">ATP-binding</keyword>
<dbReference type="GO" id="GO:0006741">
    <property type="term" value="P:NADP+ biosynthetic process"/>
    <property type="evidence" value="ECO:0007669"/>
    <property type="project" value="UniProtKB-UniRule"/>
</dbReference>
<evidence type="ECO:0000256" key="1">
    <source>
        <dbReference type="ARBA" id="ARBA00022679"/>
    </source>
</evidence>
<dbReference type="InterPro" id="IPR002504">
    <property type="entry name" value="NADK"/>
</dbReference>